<dbReference type="PANTHER" id="PTHR42979">
    <property type="entry name" value="3-ISOPROPYLMALATE DEHYDROGENASE"/>
    <property type="match status" value="1"/>
</dbReference>
<dbReference type="HAMAP" id="MF_01033">
    <property type="entry name" value="LeuB_type1"/>
    <property type="match status" value="1"/>
</dbReference>
<feature type="binding site" evidence="13">
    <location>
        <begin position="279"/>
        <end position="291"/>
    </location>
    <ligand>
        <name>NAD(+)</name>
        <dbReference type="ChEBI" id="CHEBI:57540"/>
    </ligand>
</feature>
<evidence type="ECO:0000256" key="5">
    <source>
        <dbReference type="ARBA" id="ARBA00011738"/>
    </source>
</evidence>
<dbReference type="InterPro" id="IPR019818">
    <property type="entry name" value="IsoCit/isopropylmalate_DH_CS"/>
</dbReference>
<comment type="function">
    <text evidence="13 14">Catalyzes the oxidation of 3-carboxy-2-hydroxy-4-methylpentanoate (3-isopropylmalate) to 3-carboxy-4-methyl-2-oxopentanoate. The product decarboxylates to 4-methyl-2 oxopentanoate.</text>
</comment>
<keyword evidence="7 13" id="KW-0028">Amino-acid biosynthesis</keyword>
<evidence type="ECO:0000256" key="14">
    <source>
        <dbReference type="RuleBase" id="RU004445"/>
    </source>
</evidence>
<evidence type="ECO:0000256" key="11">
    <source>
        <dbReference type="ARBA" id="ARBA00023027"/>
    </source>
</evidence>
<evidence type="ECO:0000313" key="16">
    <source>
        <dbReference type="EMBL" id="MBF8378970.1"/>
    </source>
</evidence>
<proteinExistence type="inferred from homology"/>
<comment type="pathway">
    <text evidence="3 13 14">Amino-acid biosynthesis; L-leucine biosynthesis; L-leucine from 3-methyl-2-oxobutanoate: step 3/4.</text>
</comment>
<evidence type="ECO:0000256" key="6">
    <source>
        <dbReference type="ARBA" id="ARBA00022430"/>
    </source>
</evidence>
<keyword evidence="6 13" id="KW-0432">Leucine biosynthesis</keyword>
<feature type="binding site" evidence="13">
    <location>
        <position position="106"/>
    </location>
    <ligand>
        <name>substrate</name>
    </ligand>
</feature>
<dbReference type="RefSeq" id="WP_195868239.1">
    <property type="nucleotide sequence ID" value="NZ_JADPKZ010000048.1"/>
</dbReference>
<dbReference type="InterPro" id="IPR004429">
    <property type="entry name" value="Isopropylmalate_DH"/>
</dbReference>
<evidence type="ECO:0000256" key="1">
    <source>
        <dbReference type="ARBA" id="ARBA00000624"/>
    </source>
</evidence>
<dbReference type="PROSITE" id="PS00470">
    <property type="entry name" value="IDH_IMDH"/>
    <property type="match status" value="1"/>
</dbReference>
<evidence type="ECO:0000256" key="9">
    <source>
        <dbReference type="ARBA" id="ARBA00022842"/>
    </source>
</evidence>
<evidence type="ECO:0000256" key="8">
    <source>
        <dbReference type="ARBA" id="ARBA00022723"/>
    </source>
</evidence>
<evidence type="ECO:0000259" key="15">
    <source>
        <dbReference type="SMART" id="SM01329"/>
    </source>
</evidence>
<comment type="similarity">
    <text evidence="4 13">Belongs to the isocitrate and isopropylmalate dehydrogenases family. LeuB type 1 subfamily.</text>
</comment>
<feature type="binding site" evidence="13">
    <location>
        <begin position="76"/>
        <end position="89"/>
    </location>
    <ligand>
        <name>NAD(+)</name>
        <dbReference type="ChEBI" id="CHEBI:57540"/>
    </ligand>
</feature>
<reference evidence="16 17" key="1">
    <citation type="submission" date="2020-11" db="EMBL/GenBank/DDBJ databases">
        <title>Genomic insight of Alicyclobacillus mali FL 18 reveals a new arsenic-resistant strain, with potential in environmental biotechnology.</title>
        <authorList>
            <person name="Fiorentino G."/>
            <person name="Gallo G."/>
            <person name="Aulitto M."/>
        </authorList>
    </citation>
    <scope>NUCLEOTIDE SEQUENCE [LARGE SCALE GENOMIC DNA]</scope>
    <source>
        <strain evidence="16 17">FL 18</strain>
    </source>
</reference>
<dbReference type="GO" id="GO:0003862">
    <property type="term" value="F:3-isopropylmalate dehydrogenase activity"/>
    <property type="evidence" value="ECO:0007669"/>
    <property type="project" value="UniProtKB-EC"/>
</dbReference>
<feature type="binding site" evidence="13">
    <location>
        <position position="221"/>
    </location>
    <ligand>
        <name>Mg(2+)</name>
        <dbReference type="ChEBI" id="CHEBI:18420"/>
    </ligand>
</feature>
<evidence type="ECO:0000256" key="4">
    <source>
        <dbReference type="ARBA" id="ARBA00008319"/>
    </source>
</evidence>
<organism evidence="16 17">
    <name type="scientific">Alicyclobacillus mali</name>
    <name type="common">ex Roth et al. 2021</name>
    <dbReference type="NCBI Taxonomy" id="1123961"/>
    <lineage>
        <taxon>Bacteria</taxon>
        <taxon>Bacillati</taxon>
        <taxon>Bacillota</taxon>
        <taxon>Bacilli</taxon>
        <taxon>Bacillales</taxon>
        <taxon>Alicyclobacillaceae</taxon>
        <taxon>Alicyclobacillus</taxon>
    </lineage>
</organism>
<comment type="caution">
    <text evidence="16">The sequence shown here is derived from an EMBL/GenBank/DDBJ whole genome shotgun (WGS) entry which is preliminary data.</text>
</comment>
<dbReference type="InterPro" id="IPR024084">
    <property type="entry name" value="IsoPropMal-DH-like_dom"/>
</dbReference>
<keyword evidence="11 13" id="KW-0520">NAD</keyword>
<dbReference type="Proteomes" id="UP000642910">
    <property type="component" value="Unassembled WGS sequence"/>
</dbReference>
<keyword evidence="10 13" id="KW-0560">Oxidoreductase</keyword>
<evidence type="ECO:0000313" key="17">
    <source>
        <dbReference type="Proteomes" id="UP000642910"/>
    </source>
</evidence>
<sequence length="359" mass="38341">MTKNIAILPGDGIGREVTAEAVKLVQIVAASRGETWNLEEGLIGGAALDQTGSPLPDETLRLCQAADAVLLGAVGGPKWDHLPGDKRPEAGLLGIRKALEVYANLRPIQTWPGLLLASPLKPELVEGVDFIIVRELTGGLYFGQPKARLDGGEAVVDTLHYTRAEIRRVVKMAFELAKGRRGRLTSVDKANVLESSRVWREVVEEVAASYPGVSVEHLLVDNAAMQIITRPKTFDVIVTENMFGDILSDEAAVITGSIGMLPSASLGEAGPGLYEPVHGSAPDIAGQGLANPLATFLSVALMMRHSLHFPEAADAIEQAVHGVIEQGIRTRDLARSGEAFVRTAEVSAMVCEDVKRRLA</sequence>
<feature type="site" description="Important for catalysis" evidence="13">
    <location>
        <position position="189"/>
    </location>
</feature>
<dbReference type="Pfam" id="PF00180">
    <property type="entry name" value="Iso_dh"/>
    <property type="match status" value="1"/>
</dbReference>
<dbReference type="SMART" id="SM01329">
    <property type="entry name" value="Iso_dh"/>
    <property type="match status" value="1"/>
</dbReference>
<evidence type="ECO:0000256" key="12">
    <source>
        <dbReference type="ARBA" id="ARBA00023304"/>
    </source>
</evidence>
<comment type="subcellular location">
    <subcellularLocation>
        <location evidence="13">Cytoplasm</location>
    </subcellularLocation>
</comment>
<feature type="domain" description="Isopropylmalate dehydrogenase-like" evidence="15">
    <location>
        <begin position="4"/>
        <end position="350"/>
    </location>
</feature>
<comment type="cofactor">
    <cofactor evidence="13 14">
        <name>Mg(2+)</name>
        <dbReference type="ChEBI" id="CHEBI:18420"/>
    </cofactor>
    <cofactor evidence="13 14">
        <name>Mn(2+)</name>
        <dbReference type="ChEBI" id="CHEBI:29035"/>
    </cofactor>
    <text evidence="13 14">Binds 1 Mg(2+) or Mn(2+) ion per subunit.</text>
</comment>
<comment type="catalytic activity">
    <reaction evidence="1 13 14">
        <text>(2R,3S)-3-isopropylmalate + NAD(+) = 4-methyl-2-oxopentanoate + CO2 + NADH</text>
        <dbReference type="Rhea" id="RHEA:32271"/>
        <dbReference type="ChEBI" id="CHEBI:16526"/>
        <dbReference type="ChEBI" id="CHEBI:17865"/>
        <dbReference type="ChEBI" id="CHEBI:35121"/>
        <dbReference type="ChEBI" id="CHEBI:57540"/>
        <dbReference type="ChEBI" id="CHEBI:57945"/>
        <dbReference type="EC" id="1.1.1.85"/>
    </reaction>
</comment>
<keyword evidence="8 13" id="KW-0479">Metal-binding</keyword>
<evidence type="ECO:0000256" key="7">
    <source>
        <dbReference type="ARBA" id="ARBA00022605"/>
    </source>
</evidence>
<feature type="binding site" evidence="13">
    <location>
        <position position="249"/>
    </location>
    <ligand>
        <name>Mg(2+)</name>
        <dbReference type="ChEBI" id="CHEBI:18420"/>
    </ligand>
</feature>
<dbReference type="PANTHER" id="PTHR42979:SF1">
    <property type="entry name" value="3-ISOPROPYLMALATE DEHYDROGENASE"/>
    <property type="match status" value="1"/>
</dbReference>
<keyword evidence="13" id="KW-0464">Manganese</keyword>
<feature type="binding site" evidence="13">
    <location>
        <position position="245"/>
    </location>
    <ligand>
        <name>Mg(2+)</name>
        <dbReference type="ChEBI" id="CHEBI:18420"/>
    </ligand>
</feature>
<feature type="binding site" evidence="13">
    <location>
        <position position="96"/>
    </location>
    <ligand>
        <name>substrate</name>
    </ligand>
</feature>
<dbReference type="SUPFAM" id="SSF53659">
    <property type="entry name" value="Isocitrate/Isopropylmalate dehydrogenase-like"/>
    <property type="match status" value="1"/>
</dbReference>
<name>A0ABS0F6P5_9BACL</name>
<evidence type="ECO:0000256" key="3">
    <source>
        <dbReference type="ARBA" id="ARBA00004762"/>
    </source>
</evidence>
<keyword evidence="13" id="KW-0963">Cytoplasm</keyword>
<evidence type="ECO:0000256" key="2">
    <source>
        <dbReference type="ARBA" id="ARBA00001936"/>
    </source>
</evidence>
<protein>
    <recommendedName>
        <fullName evidence="13">3-isopropylmalate dehydrogenase</fullName>
        <ecNumber evidence="13">1.1.1.85</ecNumber>
    </recommendedName>
    <alternativeName>
        <fullName evidence="13">3-IPM-DH</fullName>
    </alternativeName>
    <alternativeName>
        <fullName evidence="13">Beta-IPM dehydrogenase</fullName>
        <shortName evidence="13">IMDH</shortName>
    </alternativeName>
</protein>
<feature type="binding site" evidence="13">
    <location>
        <position position="221"/>
    </location>
    <ligand>
        <name>substrate</name>
    </ligand>
</feature>
<keyword evidence="9 13" id="KW-0460">Magnesium</keyword>
<feature type="binding site" evidence="13">
    <location>
        <position position="134"/>
    </location>
    <ligand>
        <name>substrate</name>
    </ligand>
</feature>
<gene>
    <name evidence="13 16" type="primary">leuB</name>
    <name evidence="16" type="ORF">IW967_14050</name>
</gene>
<comment type="cofactor">
    <cofactor evidence="2">
        <name>Mn(2+)</name>
        <dbReference type="ChEBI" id="CHEBI:29035"/>
    </cofactor>
</comment>
<comment type="subunit">
    <text evidence="5 13 14">Homodimer.</text>
</comment>
<keyword evidence="12 13" id="KW-0100">Branched-chain amino acid biosynthesis</keyword>
<dbReference type="NCBIfam" id="TIGR00169">
    <property type="entry name" value="leuB"/>
    <property type="match status" value="1"/>
</dbReference>
<keyword evidence="17" id="KW-1185">Reference proteome</keyword>
<evidence type="ECO:0000256" key="10">
    <source>
        <dbReference type="ARBA" id="ARBA00023002"/>
    </source>
</evidence>
<evidence type="ECO:0000256" key="13">
    <source>
        <dbReference type="HAMAP-Rule" id="MF_01033"/>
    </source>
</evidence>
<dbReference type="EMBL" id="JADPKZ010000048">
    <property type="protein sequence ID" value="MBF8378970.1"/>
    <property type="molecule type" value="Genomic_DNA"/>
</dbReference>
<feature type="site" description="Important for catalysis" evidence="13">
    <location>
        <position position="141"/>
    </location>
</feature>
<dbReference type="EC" id="1.1.1.85" evidence="13"/>
<accession>A0ABS0F6P5</accession>
<dbReference type="Gene3D" id="3.40.718.10">
    <property type="entry name" value="Isopropylmalate Dehydrogenase"/>
    <property type="match status" value="1"/>
</dbReference>